<keyword evidence="2" id="KW-0479">Metal-binding</keyword>
<keyword evidence="6" id="KW-0805">Transcription regulation</keyword>
<evidence type="ECO:0000256" key="4">
    <source>
        <dbReference type="ARBA" id="ARBA00022771"/>
    </source>
</evidence>
<dbReference type="InParanoid" id="A0A6J2X877"/>
<dbReference type="SUPFAM" id="SSF57903">
    <property type="entry name" value="FYVE/PHD zinc finger"/>
    <property type="match status" value="2"/>
</dbReference>
<dbReference type="PANTHER" id="PTHR45888">
    <property type="entry name" value="HL01030P-RELATED"/>
    <property type="match status" value="1"/>
</dbReference>
<evidence type="ECO:0000259" key="11">
    <source>
        <dbReference type="PROSITE" id="PS50016"/>
    </source>
</evidence>
<evidence type="ECO:0000256" key="3">
    <source>
        <dbReference type="ARBA" id="ARBA00022737"/>
    </source>
</evidence>
<dbReference type="InterPro" id="IPR001965">
    <property type="entry name" value="Znf_PHD"/>
</dbReference>
<keyword evidence="7" id="KW-0804">Transcription</keyword>
<organism evidence="13 14">
    <name type="scientific">Sitophilus oryzae</name>
    <name type="common">Rice weevil</name>
    <name type="synonym">Curculio oryzae</name>
    <dbReference type="NCBI Taxonomy" id="7048"/>
    <lineage>
        <taxon>Eukaryota</taxon>
        <taxon>Metazoa</taxon>
        <taxon>Ecdysozoa</taxon>
        <taxon>Arthropoda</taxon>
        <taxon>Hexapoda</taxon>
        <taxon>Insecta</taxon>
        <taxon>Pterygota</taxon>
        <taxon>Neoptera</taxon>
        <taxon>Endopterygota</taxon>
        <taxon>Coleoptera</taxon>
        <taxon>Polyphaga</taxon>
        <taxon>Cucujiformia</taxon>
        <taxon>Curculionidae</taxon>
        <taxon>Dryophthorinae</taxon>
        <taxon>Sitophilus</taxon>
    </lineage>
</organism>
<evidence type="ECO:0000313" key="14">
    <source>
        <dbReference type="RefSeq" id="XP_030747185.1"/>
    </source>
</evidence>
<dbReference type="FunFam" id="3.30.40.10:FF:000852">
    <property type="entry name" value="Histone-lysine N-methyltransferase 2C"/>
    <property type="match status" value="1"/>
</dbReference>
<dbReference type="GO" id="GO:0003713">
    <property type="term" value="F:transcription coactivator activity"/>
    <property type="evidence" value="ECO:0007669"/>
    <property type="project" value="TreeGrafter"/>
</dbReference>
<name>A0A6J2X877_SITOR</name>
<keyword evidence="3" id="KW-0677">Repeat</keyword>
<dbReference type="Proteomes" id="UP000504635">
    <property type="component" value="Unplaced"/>
</dbReference>
<dbReference type="InterPro" id="IPR034732">
    <property type="entry name" value="EPHD"/>
</dbReference>
<dbReference type="RefSeq" id="XP_030747185.1">
    <property type="nucleotide sequence ID" value="XM_030891325.1"/>
</dbReference>
<keyword evidence="5" id="KW-0862">Zinc</keyword>
<evidence type="ECO:0000256" key="5">
    <source>
        <dbReference type="ARBA" id="ARBA00022833"/>
    </source>
</evidence>
<dbReference type="CDD" id="cd15510">
    <property type="entry name" value="PHD2_KMT2C_like"/>
    <property type="match status" value="1"/>
</dbReference>
<dbReference type="SMART" id="SM00249">
    <property type="entry name" value="PHD"/>
    <property type="match status" value="3"/>
</dbReference>
<dbReference type="GeneID" id="115875813"/>
<comment type="subcellular location">
    <subcellularLocation>
        <location evidence="1">Nucleus</location>
    </subcellularLocation>
</comment>
<dbReference type="Gene3D" id="3.30.40.10">
    <property type="entry name" value="Zinc/RING finger domain, C3HC4 (zinc finger)"/>
    <property type="match status" value="3"/>
</dbReference>
<feature type="region of interest" description="Disordered" evidence="10">
    <location>
        <begin position="1"/>
        <end position="119"/>
    </location>
</feature>
<feature type="region of interest" description="Disordered" evidence="10">
    <location>
        <begin position="209"/>
        <end position="231"/>
    </location>
</feature>
<dbReference type="Pfam" id="PF13771">
    <property type="entry name" value="zf-HC5HC2H"/>
    <property type="match status" value="1"/>
</dbReference>
<evidence type="ECO:0000256" key="9">
    <source>
        <dbReference type="PROSITE-ProRule" id="PRU00146"/>
    </source>
</evidence>
<dbReference type="GO" id="GO:0042800">
    <property type="term" value="F:histone H3K4 methyltransferase activity"/>
    <property type="evidence" value="ECO:0007669"/>
    <property type="project" value="TreeGrafter"/>
</dbReference>
<dbReference type="InterPro" id="IPR011011">
    <property type="entry name" value="Znf_FYVE_PHD"/>
</dbReference>
<feature type="domain" description="PHD-type" evidence="11">
    <location>
        <begin position="415"/>
        <end position="465"/>
    </location>
</feature>
<dbReference type="GO" id="GO:0008270">
    <property type="term" value="F:zinc ion binding"/>
    <property type="evidence" value="ECO:0007669"/>
    <property type="project" value="UniProtKB-KW"/>
</dbReference>
<dbReference type="Pfam" id="PF00628">
    <property type="entry name" value="PHD"/>
    <property type="match status" value="2"/>
</dbReference>
<dbReference type="InterPro" id="IPR013083">
    <property type="entry name" value="Znf_RING/FYVE/PHD"/>
</dbReference>
<evidence type="ECO:0000256" key="7">
    <source>
        <dbReference type="ARBA" id="ARBA00023163"/>
    </source>
</evidence>
<dbReference type="GO" id="GO:0045944">
    <property type="term" value="P:positive regulation of transcription by RNA polymerase II"/>
    <property type="evidence" value="ECO:0007669"/>
    <property type="project" value="TreeGrafter"/>
</dbReference>
<gene>
    <name evidence="14" type="primary">LOC115875813</name>
</gene>
<dbReference type="PANTHER" id="PTHR45888:SF6">
    <property type="entry name" value="HL01030P-RELATED"/>
    <property type="match status" value="1"/>
</dbReference>
<evidence type="ECO:0000256" key="10">
    <source>
        <dbReference type="SAM" id="MobiDB-lite"/>
    </source>
</evidence>
<dbReference type="PROSITE" id="PS51805">
    <property type="entry name" value="EPHD"/>
    <property type="match status" value="1"/>
</dbReference>
<keyword evidence="4 9" id="KW-0863">Zinc-finger</keyword>
<evidence type="ECO:0000313" key="13">
    <source>
        <dbReference type="Proteomes" id="UP000504635"/>
    </source>
</evidence>
<evidence type="ECO:0000256" key="1">
    <source>
        <dbReference type="ARBA" id="ARBA00004123"/>
    </source>
</evidence>
<evidence type="ECO:0000256" key="2">
    <source>
        <dbReference type="ARBA" id="ARBA00022723"/>
    </source>
</evidence>
<dbReference type="KEGG" id="soy:115875813"/>
<feature type="compositionally biased region" description="Low complexity" evidence="10">
    <location>
        <begin position="44"/>
        <end position="60"/>
    </location>
</feature>
<feature type="domain" description="PHD-type" evidence="12">
    <location>
        <begin position="255"/>
        <end position="359"/>
    </location>
</feature>
<dbReference type="InterPro" id="IPR019787">
    <property type="entry name" value="Znf_PHD-finger"/>
</dbReference>
<accession>A0A6J2X877</accession>
<feature type="compositionally biased region" description="Acidic residues" evidence="10">
    <location>
        <begin position="1"/>
        <end position="33"/>
    </location>
</feature>
<proteinExistence type="predicted"/>
<dbReference type="CDD" id="cd15509">
    <property type="entry name" value="PHD1_KMT2C_like"/>
    <property type="match status" value="1"/>
</dbReference>
<dbReference type="OrthoDB" id="308383at2759"/>
<dbReference type="GO" id="GO:0044666">
    <property type="term" value="C:MLL3/4 complex"/>
    <property type="evidence" value="ECO:0007669"/>
    <property type="project" value="TreeGrafter"/>
</dbReference>
<feature type="compositionally biased region" description="Basic and acidic residues" evidence="10">
    <location>
        <begin position="219"/>
        <end position="228"/>
    </location>
</feature>
<sequence>MDDISSALDPDELMDLDEPEPYDLDDDEDEIPDDPAASPFQHLSSDPASAATSAASSPPTVDDFPMPFNFTGKPLAIKRGRGRPRREGGKPPPRRGGNSGVPRVRRAKPVGYSRCRGSRSVRQPDRFDFDLISPSSLDDMSLPDSDNFFFPDRERSMLPAFEDIPYAPETWPGKVCAFCNLGDRSQLGQGEILRLNCPEGFTPQKILTNELNNQPPQLPERESGDKSPRGPVTCRRLKNFSKARSVSSNNEHIDELTIIGHLDQPSISVLYESTGQFYVHRNCALWSNGVSRTEHQALENVGPVVLQSSSKKCSFCNHYGASLTCKNEGCSKFYHFPCATASGALQEQSSLSVYCSNHLGDAAMRGEVSVCYTCKNVGDISNLMFCSSCGAHYHGSCVGLAQLPGVRAGWQCRKCRICQICRIMGDESKLMTCEQCDKVYHASCQRPIVTSIPKYGWKCKCCRVCGDCGSRTPGAGLSSRWHLHYTVCDSCYQQRNKGCCCPICQRAYRSHAHREMVQCSHCRKFFLCSSSCFVFLLDSKKRKPEDTQSVLRRLLLLGLDGFPGENTLEDTKLELVDLKDEPQEIYKEGMIWTKEDGPPPEGERGKGTCKNWVSAAFWLECVDCGRSG</sequence>
<feature type="domain" description="PHD-type" evidence="11">
    <location>
        <begin position="368"/>
        <end position="418"/>
    </location>
</feature>
<evidence type="ECO:0000256" key="6">
    <source>
        <dbReference type="ARBA" id="ARBA00023015"/>
    </source>
</evidence>
<dbReference type="PROSITE" id="PS50016">
    <property type="entry name" value="ZF_PHD_2"/>
    <property type="match status" value="2"/>
</dbReference>
<protein>
    <submittedName>
        <fullName evidence="14">Histone-lysine N-methyltransferase 2C-like</fullName>
    </submittedName>
</protein>
<reference evidence="14" key="1">
    <citation type="submission" date="2025-08" db="UniProtKB">
        <authorList>
            <consortium name="RefSeq"/>
        </authorList>
    </citation>
    <scope>IDENTIFICATION</scope>
    <source>
        <tissue evidence="14">Gonads</tissue>
    </source>
</reference>
<keyword evidence="13" id="KW-1185">Reference proteome</keyword>
<evidence type="ECO:0000256" key="8">
    <source>
        <dbReference type="ARBA" id="ARBA00023242"/>
    </source>
</evidence>
<evidence type="ECO:0000259" key="12">
    <source>
        <dbReference type="PROSITE" id="PS51805"/>
    </source>
</evidence>
<dbReference type="AlphaFoldDB" id="A0A6J2X877"/>
<keyword evidence="8" id="KW-0539">Nucleus</keyword>